<accession>A0A4Z0F7M3</accession>
<evidence type="ECO:0000313" key="2">
    <source>
        <dbReference type="Proteomes" id="UP000297890"/>
    </source>
</evidence>
<dbReference type="RefSeq" id="WP_135282719.1">
    <property type="nucleotide sequence ID" value="NZ_SRIO01000022.1"/>
</dbReference>
<reference evidence="1 2" key="1">
    <citation type="journal article" date="2019" name="ISME J.">
        <title>Candidatus Macondimonas diazotrophica, a novel gammaproteobacterial genus dominating crude-oil-contaminated coastal sediments.</title>
        <authorList>
            <person name="Karthikeyan S."/>
            <person name="Konstantinidis K."/>
        </authorList>
    </citation>
    <scope>NUCLEOTIDE SEQUENCE [LARGE SCALE GENOMIC DNA]</scope>
    <source>
        <strain evidence="1 2">KTK01</strain>
    </source>
</reference>
<dbReference type="Proteomes" id="UP000297890">
    <property type="component" value="Unassembled WGS sequence"/>
</dbReference>
<organism evidence="1 2">
    <name type="scientific">Candidatus Macondimonas diazotrophica</name>
    <dbReference type="NCBI Taxonomy" id="2305248"/>
    <lineage>
        <taxon>Bacteria</taxon>
        <taxon>Pseudomonadati</taxon>
        <taxon>Pseudomonadota</taxon>
        <taxon>Gammaproteobacteria</taxon>
        <taxon>Chromatiales</taxon>
        <taxon>Ectothiorhodospiraceae</taxon>
        <taxon>Candidatus Macondimonas</taxon>
    </lineage>
</organism>
<dbReference type="AlphaFoldDB" id="A0A4Z0F7M3"/>
<comment type="caution">
    <text evidence="1">The sequence shown here is derived from an EMBL/GenBank/DDBJ whole genome shotgun (WGS) entry which is preliminary data.</text>
</comment>
<dbReference type="EMBL" id="SRIO01000022">
    <property type="protein sequence ID" value="TFZ81458.1"/>
    <property type="molecule type" value="Genomic_DNA"/>
</dbReference>
<keyword evidence="2" id="KW-1185">Reference proteome</keyword>
<name>A0A4Z0F7M3_9GAMM</name>
<sequence length="90" mass="10168">MSVKEIEKLSTGEIGAKQEKLWNCHATWPNGFGDKKQNPHGRPRNYWCATVGGELIEWEGVSGWPTKEKALEAASKFQQKCVDWLAKHNA</sequence>
<evidence type="ECO:0000313" key="1">
    <source>
        <dbReference type="EMBL" id="TFZ81458.1"/>
    </source>
</evidence>
<proteinExistence type="predicted"/>
<gene>
    <name evidence="1" type="ORF">E4680_12320</name>
</gene>
<protein>
    <submittedName>
        <fullName evidence="1">Uncharacterized protein</fullName>
    </submittedName>
</protein>